<dbReference type="InParanoid" id="C5L1R4"/>
<dbReference type="EMBL" id="GG678406">
    <property type="protein sequence ID" value="EER09331.1"/>
    <property type="molecule type" value="Genomic_DNA"/>
</dbReference>
<dbReference type="InterPro" id="IPR043502">
    <property type="entry name" value="DNA/RNA_pol_sf"/>
</dbReference>
<dbReference type="PANTHER" id="PTHR33332">
    <property type="entry name" value="REVERSE TRANSCRIPTASE DOMAIN-CONTAINING PROTEIN"/>
    <property type="match status" value="1"/>
</dbReference>
<dbReference type="InterPro" id="IPR000477">
    <property type="entry name" value="RT_dom"/>
</dbReference>
<dbReference type="SUPFAM" id="SSF56672">
    <property type="entry name" value="DNA/RNA polymerases"/>
    <property type="match status" value="1"/>
</dbReference>
<keyword evidence="3" id="KW-1185">Reference proteome</keyword>
<organism evidence="3">
    <name type="scientific">Perkinsus marinus (strain ATCC 50983 / TXsc)</name>
    <dbReference type="NCBI Taxonomy" id="423536"/>
    <lineage>
        <taxon>Eukaryota</taxon>
        <taxon>Sar</taxon>
        <taxon>Alveolata</taxon>
        <taxon>Perkinsozoa</taxon>
        <taxon>Perkinsea</taxon>
        <taxon>Perkinsida</taxon>
        <taxon>Perkinsidae</taxon>
        <taxon>Perkinsus</taxon>
    </lineage>
</organism>
<dbReference type="OMA" id="RMNFRFH"/>
<name>C5L1R4_PERM5</name>
<dbReference type="Proteomes" id="UP000007800">
    <property type="component" value="Unassembled WGS sequence"/>
</dbReference>
<dbReference type="Gene3D" id="3.30.70.270">
    <property type="match status" value="1"/>
</dbReference>
<dbReference type="GeneID" id="9065762"/>
<evidence type="ECO:0000313" key="2">
    <source>
        <dbReference type="EMBL" id="EER09331.1"/>
    </source>
</evidence>
<dbReference type="RefSeq" id="XP_002777515.1">
    <property type="nucleotide sequence ID" value="XM_002777469.1"/>
</dbReference>
<dbReference type="PROSITE" id="PS50878">
    <property type="entry name" value="RT_POL"/>
    <property type="match status" value="1"/>
</dbReference>
<evidence type="ECO:0000259" key="1">
    <source>
        <dbReference type="PROSITE" id="PS50878"/>
    </source>
</evidence>
<gene>
    <name evidence="2" type="ORF">Pmar_PMAR003179</name>
</gene>
<reference evidence="2 3" key="1">
    <citation type="submission" date="2008-07" db="EMBL/GenBank/DDBJ databases">
        <authorList>
            <person name="El-Sayed N."/>
            <person name="Caler E."/>
            <person name="Inman J."/>
            <person name="Amedeo P."/>
            <person name="Hass B."/>
            <person name="Wortman J."/>
        </authorList>
    </citation>
    <scope>NUCLEOTIDE SEQUENCE [LARGE SCALE GENOMIC DNA]</scope>
    <source>
        <strain evidence="3">ATCC 50983 / TXsc</strain>
    </source>
</reference>
<evidence type="ECO:0000313" key="3">
    <source>
        <dbReference type="Proteomes" id="UP000007800"/>
    </source>
</evidence>
<accession>C5L1R4</accession>
<feature type="domain" description="Reverse transcriptase" evidence="1">
    <location>
        <begin position="1"/>
        <end position="164"/>
    </location>
</feature>
<proteinExistence type="predicted"/>
<dbReference type="OrthoDB" id="419189at2759"/>
<sequence length="410" mass="45295">MHRGHVVATCLDIQNAFNCLRHDYIIKTLVSLGTSEYLVSFIRSYLENQSVTTEFGVHGASIALQVGVPQGSRLGPLIFTACITRLIESLRTIEGVDCVVTAYADDLTIILSGPTRKHIRALWARVKKRLNKWCEVSGLSIDMEKSSCLSPRKPPHFSLKGKVLRRSKTVRVLGVHLDQRMNFRFHVKKTCETAIQRLGRLRRLGVERAALSSRGILATYEKSIVPYISYSVQSWQEALKEEWCQKLLSKVTAFAARMATKAPRRAANSAVIALSGLTPPHLVLAGLAARAEAREHQRISLRGFLNDGGTPELRITEGWHLHPLAPWDGGLNIVIQTTEAATAFACLAPSNRAIFTDGSLTSSVHAGAAIAVYSDGDEIFREDYRLPDHCTISQCEMVALERADKQSGAR</sequence>
<dbReference type="AlphaFoldDB" id="C5L1R4"/>
<dbReference type="Pfam" id="PF00078">
    <property type="entry name" value="RVT_1"/>
    <property type="match status" value="1"/>
</dbReference>
<protein>
    <recommendedName>
        <fullName evidence="1">Reverse transcriptase domain-containing protein</fullName>
    </recommendedName>
</protein>
<dbReference type="InterPro" id="IPR043128">
    <property type="entry name" value="Rev_trsase/Diguanyl_cyclase"/>
</dbReference>